<evidence type="ECO:0000313" key="1">
    <source>
        <dbReference type="EMBL" id="GED28020.1"/>
    </source>
</evidence>
<reference evidence="1 2" key="1">
    <citation type="submission" date="2019-06" db="EMBL/GenBank/DDBJ databases">
        <title>Whole genome shotgun sequence of Brevibacillus agri NBRC 15538.</title>
        <authorList>
            <person name="Hosoyama A."/>
            <person name="Uohara A."/>
            <person name="Ohji S."/>
            <person name="Ichikawa N."/>
        </authorList>
    </citation>
    <scope>NUCLEOTIDE SEQUENCE [LARGE SCALE GENOMIC DNA]</scope>
    <source>
        <strain evidence="1 2">NBRC 15538</strain>
    </source>
</reference>
<keyword evidence="2" id="KW-1185">Reference proteome</keyword>
<dbReference type="GeneID" id="82813996"/>
<dbReference type="EMBL" id="BJOD01000056">
    <property type="protein sequence ID" value="GED28020.1"/>
    <property type="molecule type" value="Genomic_DNA"/>
</dbReference>
<proteinExistence type="predicted"/>
<name>A0ABQ0SVS5_9BACL</name>
<dbReference type="RefSeq" id="WP_174768832.1">
    <property type="nucleotide sequence ID" value="NZ_BJOD01000056.1"/>
</dbReference>
<evidence type="ECO:0000313" key="2">
    <source>
        <dbReference type="Proteomes" id="UP000317180"/>
    </source>
</evidence>
<organism evidence="1 2">
    <name type="scientific">Brevibacillus agri</name>
    <dbReference type="NCBI Taxonomy" id="51101"/>
    <lineage>
        <taxon>Bacteria</taxon>
        <taxon>Bacillati</taxon>
        <taxon>Bacillota</taxon>
        <taxon>Bacilli</taxon>
        <taxon>Bacillales</taxon>
        <taxon>Paenibacillaceae</taxon>
        <taxon>Brevibacillus</taxon>
    </lineage>
</organism>
<gene>
    <name evidence="1" type="ORF">BAG01nite_41220</name>
</gene>
<protein>
    <submittedName>
        <fullName evidence="1">Uncharacterized protein</fullName>
    </submittedName>
</protein>
<dbReference type="Proteomes" id="UP000317180">
    <property type="component" value="Unassembled WGS sequence"/>
</dbReference>
<comment type="caution">
    <text evidence="1">The sequence shown here is derived from an EMBL/GenBank/DDBJ whole genome shotgun (WGS) entry which is preliminary data.</text>
</comment>
<accession>A0ABQ0SVS5</accession>
<sequence length="102" mass="11617">MSGFAGQGFMDDQALYYWSTKGAFYAYQALARQMGLEPQNEADFRLEAVSDAFSGSLYSKSGYRLVQPDSIELYVPRAAQTYSVEFVDEQRRFRQDQAQPVC</sequence>